<dbReference type="GO" id="GO:0030170">
    <property type="term" value="F:pyridoxal phosphate binding"/>
    <property type="evidence" value="ECO:0007669"/>
    <property type="project" value="InterPro"/>
</dbReference>
<reference evidence="2 3" key="1">
    <citation type="journal article" date="2010" name="J. Bacteriol.">
        <title>Genome sequences of Pelagibaca bermudensis HTCC2601T and Maritimibacter alkaliphilus HTCC2654T, the type strains of two marine Roseobacter genera.</title>
        <authorList>
            <person name="Thrash J.C."/>
            <person name="Cho J.C."/>
            <person name="Ferriera S."/>
            <person name="Johnson J."/>
            <person name="Vergin K.L."/>
            <person name="Giovannoni S.J."/>
        </authorList>
    </citation>
    <scope>NUCLEOTIDE SEQUENCE [LARGE SCALE GENOMIC DNA]</scope>
    <source>
        <strain evidence="3">DSM 26914 / JCM 13377 / KCTC 12554 / HTCC2601</strain>
    </source>
</reference>
<dbReference type="eggNOG" id="ENOG502ZBJY">
    <property type="taxonomic scope" value="Bacteria"/>
</dbReference>
<dbReference type="EMBL" id="AATQ01000034">
    <property type="protein sequence ID" value="EAU44977.1"/>
    <property type="molecule type" value="Genomic_DNA"/>
</dbReference>
<dbReference type="Proteomes" id="UP000006230">
    <property type="component" value="Unassembled WGS sequence"/>
</dbReference>
<dbReference type="OrthoDB" id="9808413at2"/>
<dbReference type="PROSITE" id="PS51340">
    <property type="entry name" value="MOSC"/>
    <property type="match status" value="1"/>
</dbReference>
<dbReference type="InterPro" id="IPR011037">
    <property type="entry name" value="Pyrv_Knase-like_insert_dom_sf"/>
</dbReference>
<dbReference type="Gene3D" id="2.40.33.20">
    <property type="entry name" value="PK beta-barrel domain-like"/>
    <property type="match status" value="1"/>
</dbReference>
<dbReference type="InterPro" id="IPR005302">
    <property type="entry name" value="MoCF_Sase_C"/>
</dbReference>
<comment type="caution">
    <text evidence="2">The sequence shown here is derived from an EMBL/GenBank/DDBJ whole genome shotgun (WGS) entry which is preliminary data.</text>
</comment>
<proteinExistence type="predicted"/>
<dbReference type="GO" id="GO:0003824">
    <property type="term" value="F:catalytic activity"/>
    <property type="evidence" value="ECO:0007669"/>
    <property type="project" value="InterPro"/>
</dbReference>
<dbReference type="PANTHER" id="PTHR36930:SF1">
    <property type="entry name" value="MOSC DOMAIN-CONTAINING PROTEIN"/>
    <property type="match status" value="1"/>
</dbReference>
<dbReference type="PANTHER" id="PTHR36930">
    <property type="entry name" value="METAL-SULFUR CLUSTER BIOSYNTHESIS PROTEINS YUAD-RELATED"/>
    <property type="match status" value="1"/>
</dbReference>
<evidence type="ECO:0000259" key="1">
    <source>
        <dbReference type="PROSITE" id="PS51340"/>
    </source>
</evidence>
<protein>
    <submittedName>
        <fullName evidence="2">MOSC domain protein</fullName>
    </submittedName>
</protein>
<accession>Q0FL94</accession>
<dbReference type="InterPro" id="IPR052716">
    <property type="entry name" value="MOSC_domain"/>
</dbReference>
<sequence>MPALKTTDFHAKILWLGRVPLEGDGLRSEPVEALDLRFEGAVGERHSGLTRPSCSRVLSQHQRGTEIRNVRQLAIVSVEELAAIAERMGLARIEPEWIGASMVVEGLPDFSHIPPSSRLQGPDGTTLAVDMENRPCVLPGREIEKERDGFGARFKPAAEGRRGVTAWVERPGRLAVGETLQLSIPDQRVWAHIEAVRSR</sequence>
<name>Q0FL94_SALBH</name>
<dbReference type="SUPFAM" id="SSF50800">
    <property type="entry name" value="PK beta-barrel domain-like"/>
    <property type="match status" value="1"/>
</dbReference>
<evidence type="ECO:0000313" key="2">
    <source>
        <dbReference type="EMBL" id="EAU44977.1"/>
    </source>
</evidence>
<dbReference type="RefSeq" id="WP_007794343.1">
    <property type="nucleotide sequence ID" value="NZ_DS022276.1"/>
</dbReference>
<dbReference type="Pfam" id="PF03473">
    <property type="entry name" value="MOSC"/>
    <property type="match status" value="1"/>
</dbReference>
<dbReference type="HOGENOM" id="CLU_115757_0_0_5"/>
<gene>
    <name evidence="2" type="ORF">R2601_12418</name>
</gene>
<dbReference type="STRING" id="314265.R2601_12418"/>
<dbReference type="AlphaFoldDB" id="Q0FL94"/>
<evidence type="ECO:0000313" key="3">
    <source>
        <dbReference type="Proteomes" id="UP000006230"/>
    </source>
</evidence>
<organism evidence="2 3">
    <name type="scientific">Salipiger bermudensis (strain DSM 26914 / JCM 13377 / KCTC 12554 / HTCC2601)</name>
    <name type="common">Pelagibaca bermudensis</name>
    <dbReference type="NCBI Taxonomy" id="314265"/>
    <lineage>
        <taxon>Bacteria</taxon>
        <taxon>Pseudomonadati</taxon>
        <taxon>Pseudomonadota</taxon>
        <taxon>Alphaproteobacteria</taxon>
        <taxon>Rhodobacterales</taxon>
        <taxon>Roseobacteraceae</taxon>
        <taxon>Salipiger</taxon>
    </lineage>
</organism>
<dbReference type="GO" id="GO:0030151">
    <property type="term" value="F:molybdenum ion binding"/>
    <property type="evidence" value="ECO:0007669"/>
    <property type="project" value="InterPro"/>
</dbReference>
<keyword evidence="3" id="KW-1185">Reference proteome</keyword>
<feature type="domain" description="MOSC" evidence="1">
    <location>
        <begin position="28"/>
        <end position="183"/>
    </location>
</feature>